<evidence type="ECO:0000256" key="1">
    <source>
        <dbReference type="ARBA" id="ARBA00006135"/>
    </source>
</evidence>
<dbReference type="InterPro" id="IPR038161">
    <property type="entry name" value="VirB9/CagX/TrbG_C_sf"/>
</dbReference>
<comment type="similarity">
    <text evidence="1">Belongs to the TrbG/VirB9 family.</text>
</comment>
<keyword evidence="3" id="KW-0614">Plasmid</keyword>
<proteinExistence type="inferred from homology"/>
<dbReference type="Gene3D" id="2.60.40.2500">
    <property type="match status" value="1"/>
</dbReference>
<dbReference type="Pfam" id="PF03524">
    <property type="entry name" value="CagX"/>
    <property type="match status" value="1"/>
</dbReference>
<keyword evidence="2" id="KW-0732">Signal</keyword>
<evidence type="ECO:0000313" key="4">
    <source>
        <dbReference type="Proteomes" id="UP000595197"/>
    </source>
</evidence>
<dbReference type="Proteomes" id="UP000595197">
    <property type="component" value="Plasmid pTT6-1"/>
</dbReference>
<evidence type="ECO:0000313" key="3">
    <source>
        <dbReference type="EMBL" id="QQP92715.1"/>
    </source>
</evidence>
<sequence>MRRAAVLLLSCLSGACSPSPGYQPPLPTLPSAAPSLPVLAARPPPPETLPKLPPEDPVRATVTALRDGLVKPRREWFKGVTYAPPYHPNHSYLVYIPEGAVSTFEFTPGEKPRPAYCGDGGVILSQSWSHLGTGPSKAWVWHVKAKMTAPRQTCTVTTSRGIYRVVIQPTASTHIPAVHWSDPYGFLSPADPTAPEMICQKADINYAFAGDPGAFGLRPGDVSNDGMHTCIQFPQSAGFATPAVWLIEGDQARPASPTMIDGAYLVDGVPAVLELRTDTATLRIERSIP</sequence>
<dbReference type="InterPro" id="IPR033645">
    <property type="entry name" value="VirB9/CagX/TrbG_C"/>
</dbReference>
<organism evidence="3 4">
    <name type="scientific">Skermanella cutis</name>
    <dbReference type="NCBI Taxonomy" id="2775420"/>
    <lineage>
        <taxon>Bacteria</taxon>
        <taxon>Pseudomonadati</taxon>
        <taxon>Pseudomonadota</taxon>
        <taxon>Alphaproteobacteria</taxon>
        <taxon>Rhodospirillales</taxon>
        <taxon>Azospirillaceae</taxon>
        <taxon>Skermanella</taxon>
    </lineage>
</organism>
<evidence type="ECO:0000256" key="2">
    <source>
        <dbReference type="ARBA" id="ARBA00022729"/>
    </source>
</evidence>
<reference evidence="3" key="1">
    <citation type="submission" date="2021-02" db="EMBL/GenBank/DDBJ databases">
        <title>Skermanella TT6 skin isolate.</title>
        <authorList>
            <person name="Lee K."/>
            <person name="Ganzorig M."/>
        </authorList>
    </citation>
    <scope>NUCLEOTIDE SEQUENCE</scope>
    <source>
        <strain evidence="3">TT6</strain>
    </source>
</reference>
<dbReference type="RefSeq" id="WP_201081837.1">
    <property type="nucleotide sequence ID" value="NZ_CP067421.1"/>
</dbReference>
<accession>A0ABX7BGJ0</accession>
<geneLocation type="plasmid" evidence="3 4">
    <name>pTT6-1</name>
</geneLocation>
<dbReference type="CDD" id="cd06911">
    <property type="entry name" value="VirB9_CagX_TrbG"/>
    <property type="match status" value="1"/>
</dbReference>
<protein>
    <submittedName>
        <fullName evidence="3">TrbG/VirB9 family P-type conjugative transfer protein</fullName>
    </submittedName>
</protein>
<gene>
    <name evidence="3" type="ORF">IGS68_30095</name>
</gene>
<name>A0ABX7BGJ0_9PROT</name>
<dbReference type="InterPro" id="IPR010258">
    <property type="entry name" value="Conjugal_tfr_TrbG/VirB9/CagX"/>
</dbReference>
<keyword evidence="4" id="KW-1185">Reference proteome</keyword>
<dbReference type="EMBL" id="CP067421">
    <property type="protein sequence ID" value="QQP92715.1"/>
    <property type="molecule type" value="Genomic_DNA"/>
</dbReference>
<dbReference type="PROSITE" id="PS51257">
    <property type="entry name" value="PROKAR_LIPOPROTEIN"/>
    <property type="match status" value="1"/>
</dbReference>